<dbReference type="SMART" id="SM01272">
    <property type="entry name" value="LsmAD"/>
    <property type="match status" value="1"/>
</dbReference>
<feature type="region of interest" description="Disordered" evidence="6">
    <location>
        <begin position="1"/>
        <end position="48"/>
    </location>
</feature>
<accession>A0A5N5QXA1</accession>
<keyword evidence="2" id="KW-0433">Leucine-rich repeat</keyword>
<evidence type="ECO:0000259" key="7">
    <source>
        <dbReference type="SMART" id="SM00446"/>
    </source>
</evidence>
<dbReference type="AlphaFoldDB" id="A0A5N5QXA1"/>
<feature type="region of interest" description="Disordered" evidence="6">
    <location>
        <begin position="923"/>
        <end position="979"/>
    </location>
</feature>
<dbReference type="InterPro" id="IPR025875">
    <property type="entry name" value="Leu-rich_rpt_4"/>
</dbReference>
<dbReference type="Pfam" id="PF06741">
    <property type="entry name" value="LsmAD"/>
    <property type="match status" value="1"/>
</dbReference>
<comment type="subcellular location">
    <subcellularLocation>
        <location evidence="1">Nucleus</location>
    </subcellularLocation>
</comment>
<evidence type="ECO:0000256" key="1">
    <source>
        <dbReference type="ARBA" id="ARBA00004123"/>
    </source>
</evidence>
<keyword evidence="3" id="KW-0677">Repeat</keyword>
<feature type="compositionally biased region" description="Pro residues" evidence="6">
    <location>
        <begin position="861"/>
        <end position="875"/>
    </location>
</feature>
<dbReference type="OrthoDB" id="266138at2759"/>
<dbReference type="InterPro" id="IPR001611">
    <property type="entry name" value="Leu-rich_rpt"/>
</dbReference>
<feature type="compositionally biased region" description="Low complexity" evidence="6">
    <location>
        <begin position="848"/>
        <end position="860"/>
    </location>
</feature>
<dbReference type="InterPro" id="IPR050576">
    <property type="entry name" value="Cilia_flagella_integrity"/>
</dbReference>
<dbReference type="FunFam" id="3.80.10.10:FF:000055">
    <property type="entry name" value="Protein phosphatase 1 regulatory subunit 7"/>
    <property type="match status" value="1"/>
</dbReference>
<dbReference type="PROSITE" id="PS51450">
    <property type="entry name" value="LRR"/>
    <property type="match status" value="4"/>
</dbReference>
<dbReference type="Pfam" id="PF12799">
    <property type="entry name" value="LRR_4"/>
    <property type="match status" value="2"/>
</dbReference>
<dbReference type="SMART" id="SM00365">
    <property type="entry name" value="LRR_SD22"/>
    <property type="match status" value="9"/>
</dbReference>
<dbReference type="InterPro" id="IPR032675">
    <property type="entry name" value="LRR_dom_sf"/>
</dbReference>
<feature type="compositionally biased region" description="Low complexity" evidence="6">
    <location>
        <begin position="781"/>
        <end position="799"/>
    </location>
</feature>
<dbReference type="SMART" id="SM00369">
    <property type="entry name" value="LRR_TYP"/>
    <property type="match status" value="5"/>
</dbReference>
<evidence type="ECO:0000256" key="6">
    <source>
        <dbReference type="SAM" id="MobiDB-lite"/>
    </source>
</evidence>
<organism evidence="9 10">
    <name type="scientific">Ceratobasidium theobromae</name>
    <dbReference type="NCBI Taxonomy" id="1582974"/>
    <lineage>
        <taxon>Eukaryota</taxon>
        <taxon>Fungi</taxon>
        <taxon>Dikarya</taxon>
        <taxon>Basidiomycota</taxon>
        <taxon>Agaricomycotina</taxon>
        <taxon>Agaricomycetes</taxon>
        <taxon>Cantharellales</taxon>
        <taxon>Ceratobasidiaceae</taxon>
        <taxon>Ceratobasidium</taxon>
    </lineage>
</organism>
<proteinExistence type="inferred from homology"/>
<keyword evidence="4" id="KW-0539">Nucleus</keyword>
<feature type="compositionally biased region" description="Low complexity" evidence="6">
    <location>
        <begin position="737"/>
        <end position="752"/>
    </location>
</feature>
<evidence type="ECO:0000256" key="4">
    <source>
        <dbReference type="ARBA" id="ARBA00023242"/>
    </source>
</evidence>
<dbReference type="EMBL" id="SSOP01000003">
    <property type="protein sequence ID" value="KAB5596203.1"/>
    <property type="molecule type" value="Genomic_DNA"/>
</dbReference>
<feature type="region of interest" description="Disordered" evidence="6">
    <location>
        <begin position="597"/>
        <end position="634"/>
    </location>
</feature>
<feature type="compositionally biased region" description="Pro residues" evidence="6">
    <location>
        <begin position="932"/>
        <end position="972"/>
    </location>
</feature>
<dbReference type="InterPro" id="IPR003603">
    <property type="entry name" value="U2A'_phosphoprotein32A_C"/>
</dbReference>
<evidence type="ECO:0000313" key="10">
    <source>
        <dbReference type="Proteomes" id="UP000383932"/>
    </source>
</evidence>
<feature type="domain" description="LsmAD" evidence="8">
    <location>
        <begin position="523"/>
        <end position="593"/>
    </location>
</feature>
<dbReference type="Proteomes" id="UP000383932">
    <property type="component" value="Unassembled WGS sequence"/>
</dbReference>
<feature type="compositionally biased region" description="Basic and acidic residues" evidence="6">
    <location>
        <begin position="1"/>
        <end position="21"/>
    </location>
</feature>
<name>A0A5N5QXA1_9AGAM</name>
<dbReference type="Gene3D" id="3.80.10.10">
    <property type="entry name" value="Ribonuclease Inhibitor"/>
    <property type="match status" value="2"/>
</dbReference>
<dbReference type="PANTHER" id="PTHR45973">
    <property type="entry name" value="PROTEIN PHOSPHATASE 1 REGULATORY SUBUNIT SDS22-RELATED"/>
    <property type="match status" value="1"/>
</dbReference>
<protein>
    <submittedName>
        <fullName evidence="9">Protein phosphatase 1 regulatory subunit 7</fullName>
    </submittedName>
</protein>
<dbReference type="SUPFAM" id="SSF52058">
    <property type="entry name" value="L domain-like"/>
    <property type="match status" value="1"/>
</dbReference>
<evidence type="ECO:0000259" key="8">
    <source>
        <dbReference type="SMART" id="SM01272"/>
    </source>
</evidence>
<gene>
    <name evidence="9" type="ORF">CTheo_475</name>
</gene>
<sequence length="1136" mass="122482">MNSDDLAHTSVEAKDDRKARVVVEYVDAPESDDEAPGEDPGDPATEDLLAAMPDNTEDIDLVHARLHSLDALRLPRFGPHLKRLCLRQNFLTRIGSEDVGALTNLEELDLYDNKLKHVGSGLDDIKDLKILDLSFNLLRSVPSGLERHQELHTIFFVQNKITKISGVQGLGGCLRSLELGGNRIRVGVYARCGQGLTRRQSIEGLEGLGKLEELWLGKNKITKLQGLETLKSLRVLSIQSNRITKLEGLEELDSLEELYISHNGLEKIEGLEKNVKLRTLDVGGNAIQKIEGISHLKALEEFWASDNQIATLGDLERELGETETLSTIYLERNPCERGDPGYRRKIMLALPQVQQIDATAIGRLRDDDDERKFSHEQAEKARDSAEGTRGMARGLCAQCWTAVWTGISAAADPHASTPLYVGHTCMVLTTRTGQRWEGTLAAAATDEGIPGACLRNAKELGTNNVQENIFIPAQQIGTCVPQGTQPQQQPQPAWAGPIDDVTFGPGAVASAPWDQFSANEKMFGVVTTFDEGAYTTAIDRNAPDFKEKERKAEIIAKEIMASASNNPHVAEERGMIDDSGMNEEDKYSSVVRGQNAYIPPGARRAQANGTSTAPAVKSPPAKSPPPEPKPDVPKVAINGAEAKPGENNLVGSFREFVTNEKQRLAQKKQAIVKSEKEKRMAELVAFSQNFKAHLVSILTKDSEKAKQIVEKSSQDAASAKARMIGGPQVAANASGTPLKKPAAPAPSPNAALGTTVSATSKVPKMFIQPIPPFNPNKLRGPAASGSASASASGSASVPAVKKDPSAPAGKEALTVKPVAVSKDREPSPTSAALRLNANAPMFKPGHGSSASVSASAAATPSPKPKPDAPAAPPNPFYGTKTFKKSQMTMLKEEFNPFKFAKVADATTIPPTWPYTGRKFLMLFPGPNALPQTPQPPPPQPQQPPTQPPQAPQPQAPHPPPPMQQQPTPPVPGPYEEDHSRSPYMQMYPYPYPYPGQPPMQPMMQVPPASGPPGYMQPAYMPPMPYPPPPHQMANQAMYGGPMPGMPHMYMPPPGAYPPGAAPRGSMPPPHGYYHQSPQRELRCLAMGLVVDLEIWIVGHAVPYPMMMQGPPGAPTPHPYDPQGPPNGPPGPLGVGH</sequence>
<dbReference type="InterPro" id="IPR003591">
    <property type="entry name" value="Leu-rich_rpt_typical-subtyp"/>
</dbReference>
<evidence type="ECO:0000256" key="3">
    <source>
        <dbReference type="ARBA" id="ARBA00022737"/>
    </source>
</evidence>
<evidence type="ECO:0000256" key="2">
    <source>
        <dbReference type="ARBA" id="ARBA00022614"/>
    </source>
</evidence>
<feature type="region of interest" description="Disordered" evidence="6">
    <location>
        <begin position="729"/>
        <end position="752"/>
    </location>
</feature>
<reference evidence="9 10" key="1">
    <citation type="journal article" date="2019" name="Fungal Biol. Biotechnol.">
        <title>Draft genome sequence of fastidious pathogen Ceratobasidium theobromae, which causes vascular-streak dieback in Theobroma cacao.</title>
        <authorList>
            <person name="Ali S.S."/>
            <person name="Asman A."/>
            <person name="Shao J."/>
            <person name="Firmansyah A.P."/>
            <person name="Susilo A.W."/>
            <person name="Rosmana A."/>
            <person name="McMahon P."/>
            <person name="Junaid M."/>
            <person name="Guest D."/>
            <person name="Kheng T.Y."/>
            <person name="Meinhardt L.W."/>
            <person name="Bailey B.A."/>
        </authorList>
    </citation>
    <scope>NUCLEOTIDE SEQUENCE [LARGE SCALE GENOMIC DNA]</scope>
    <source>
        <strain evidence="9 10">CT2</strain>
    </source>
</reference>
<evidence type="ECO:0000256" key="5">
    <source>
        <dbReference type="ARBA" id="ARBA00023460"/>
    </source>
</evidence>
<feature type="compositionally biased region" description="Acidic residues" evidence="6">
    <location>
        <begin position="27"/>
        <end position="45"/>
    </location>
</feature>
<dbReference type="PANTHER" id="PTHR45973:SF23">
    <property type="entry name" value="PROTEIN PHOSPHATASE 1 REGULATORY SUBUNIT 7"/>
    <property type="match status" value="1"/>
</dbReference>
<comment type="similarity">
    <text evidence="5">Belongs to the SDS22 family.</text>
</comment>
<dbReference type="InterPro" id="IPR009604">
    <property type="entry name" value="LsmAD_domain"/>
</dbReference>
<feature type="region of interest" description="Disordered" evidence="6">
    <location>
        <begin position="1112"/>
        <end position="1136"/>
    </location>
</feature>
<feature type="region of interest" description="Disordered" evidence="6">
    <location>
        <begin position="771"/>
        <end position="879"/>
    </location>
</feature>
<feature type="domain" description="U2A'/phosphoprotein 32 family A C-terminal" evidence="7">
    <location>
        <begin position="339"/>
        <end position="357"/>
    </location>
</feature>
<evidence type="ECO:0000313" key="9">
    <source>
        <dbReference type="EMBL" id="KAB5596203.1"/>
    </source>
</evidence>
<dbReference type="SMART" id="SM00446">
    <property type="entry name" value="LRRcap"/>
    <property type="match status" value="1"/>
</dbReference>
<dbReference type="Pfam" id="PF13855">
    <property type="entry name" value="LRR_8"/>
    <property type="match status" value="1"/>
</dbReference>
<keyword evidence="10" id="KW-1185">Reference proteome</keyword>
<dbReference type="GO" id="GO:0005634">
    <property type="term" value="C:nucleus"/>
    <property type="evidence" value="ECO:0007669"/>
    <property type="project" value="UniProtKB-SubCell"/>
</dbReference>
<comment type="caution">
    <text evidence="9">The sequence shown here is derived from an EMBL/GenBank/DDBJ whole genome shotgun (WGS) entry which is preliminary data.</text>
</comment>